<feature type="domain" description="Luciferase-like" evidence="2">
    <location>
        <begin position="6"/>
        <end position="303"/>
    </location>
</feature>
<dbReference type="KEGG" id="bsol:FSW04_16815"/>
<gene>
    <name evidence="3" type="ORF">FSW04_16815</name>
</gene>
<keyword evidence="4" id="KW-1185">Reference proteome</keyword>
<dbReference type="PANTHER" id="PTHR30137">
    <property type="entry name" value="LUCIFERASE-LIKE MONOOXYGENASE"/>
    <property type="match status" value="1"/>
</dbReference>
<evidence type="ECO:0000313" key="4">
    <source>
        <dbReference type="Proteomes" id="UP000321805"/>
    </source>
</evidence>
<name>A0A5B8U7J5_9ACTN</name>
<comment type="similarity">
    <text evidence="1">To bacterial alkanal monooxygenase alpha and beta chains.</text>
</comment>
<reference evidence="3 4" key="1">
    <citation type="journal article" date="2018" name="J. Microbiol.">
        <title>Baekduia soli gen. nov., sp. nov., a novel bacterium isolated from the soil of Baekdu Mountain and proposal of a novel family name, Baekduiaceae fam. nov.</title>
        <authorList>
            <person name="An D.S."/>
            <person name="Siddiqi M.Z."/>
            <person name="Kim K.H."/>
            <person name="Yu H.S."/>
            <person name="Im W.T."/>
        </authorList>
    </citation>
    <scope>NUCLEOTIDE SEQUENCE [LARGE SCALE GENOMIC DNA]</scope>
    <source>
        <strain evidence="3 4">BR7-21</strain>
    </source>
</reference>
<organism evidence="3 4">
    <name type="scientific">Baekduia soli</name>
    <dbReference type="NCBI Taxonomy" id="496014"/>
    <lineage>
        <taxon>Bacteria</taxon>
        <taxon>Bacillati</taxon>
        <taxon>Actinomycetota</taxon>
        <taxon>Thermoleophilia</taxon>
        <taxon>Solirubrobacterales</taxon>
        <taxon>Baekduiaceae</taxon>
        <taxon>Baekduia</taxon>
    </lineage>
</organism>
<dbReference type="Pfam" id="PF00296">
    <property type="entry name" value="Bac_luciferase"/>
    <property type="match status" value="1"/>
</dbReference>
<dbReference type="SUPFAM" id="SSF51679">
    <property type="entry name" value="Bacterial luciferase-like"/>
    <property type="match status" value="1"/>
</dbReference>
<dbReference type="GO" id="GO:0016705">
    <property type="term" value="F:oxidoreductase activity, acting on paired donors, with incorporation or reduction of molecular oxygen"/>
    <property type="evidence" value="ECO:0007669"/>
    <property type="project" value="InterPro"/>
</dbReference>
<dbReference type="AlphaFoldDB" id="A0A5B8U7J5"/>
<dbReference type="Gene3D" id="3.20.20.30">
    <property type="entry name" value="Luciferase-like domain"/>
    <property type="match status" value="1"/>
</dbReference>
<dbReference type="InterPro" id="IPR050766">
    <property type="entry name" value="Bact_Lucif_Oxidored"/>
</dbReference>
<dbReference type="OrthoDB" id="9780518at2"/>
<sequence length="347" mass="37186">MLRLSVLDQSPVPEGSTGSQALRNTIDLARLADDLGYHRYWVAEHHGGAMLAGPSPEALIGPIAAATTRLRVGSGGVMLPHYSPLKVAETFSVLAGLFPERIDLGLGRASGTDPMTTFALQRDRRTAAPDDFPEQLVELLAYLDDRFPEGHQFARLAALPGLPERPEPWLLGSSAQSAIWAAQLGLPYAFADFINPDGRHIAADYRARFERSERLVAPQVAVAAWVLAADSEDEAQRLASSHRMAFTMLRRGRPIPVPAPEKAVRFLAAEGSGPSQGVRGRRAIVGGIDKVRAQVEQIAADYGAEEVIVVTITHDHQARRRSYELLADAFELGAAGGAAAPAGAAAR</sequence>
<dbReference type="CDD" id="cd00347">
    <property type="entry name" value="Flavin_utilizing_monoxygenases"/>
    <property type="match status" value="1"/>
</dbReference>
<dbReference type="RefSeq" id="WP_146921317.1">
    <property type="nucleotide sequence ID" value="NZ_CP042430.1"/>
</dbReference>
<dbReference type="InterPro" id="IPR011251">
    <property type="entry name" value="Luciferase-like_dom"/>
</dbReference>
<dbReference type="Proteomes" id="UP000321805">
    <property type="component" value="Chromosome"/>
</dbReference>
<evidence type="ECO:0000256" key="1">
    <source>
        <dbReference type="ARBA" id="ARBA00007789"/>
    </source>
</evidence>
<dbReference type="EMBL" id="CP042430">
    <property type="protein sequence ID" value="QEC49073.1"/>
    <property type="molecule type" value="Genomic_DNA"/>
</dbReference>
<dbReference type="FunFam" id="3.20.20.30:FF:000002">
    <property type="entry name" value="LLM class flavin-dependent oxidoreductase"/>
    <property type="match status" value="1"/>
</dbReference>
<protein>
    <submittedName>
        <fullName evidence="3">LLM class flavin-dependent oxidoreductase</fullName>
    </submittedName>
</protein>
<evidence type="ECO:0000313" key="3">
    <source>
        <dbReference type="EMBL" id="QEC49073.1"/>
    </source>
</evidence>
<dbReference type="NCBIfam" id="TIGR03558">
    <property type="entry name" value="oxido_grp_1"/>
    <property type="match status" value="1"/>
</dbReference>
<proteinExistence type="predicted"/>
<accession>A0A5B8U7J5</accession>
<dbReference type="PANTHER" id="PTHR30137:SF20">
    <property type="entry name" value="N-ACETYL-S-ALKYLCYSTEINE MONOOXYGENASE"/>
    <property type="match status" value="1"/>
</dbReference>
<dbReference type="InterPro" id="IPR036661">
    <property type="entry name" value="Luciferase-like_sf"/>
</dbReference>
<dbReference type="GO" id="GO:0005829">
    <property type="term" value="C:cytosol"/>
    <property type="evidence" value="ECO:0007669"/>
    <property type="project" value="TreeGrafter"/>
</dbReference>
<evidence type="ECO:0000259" key="2">
    <source>
        <dbReference type="Pfam" id="PF00296"/>
    </source>
</evidence>
<dbReference type="InterPro" id="IPR019949">
    <property type="entry name" value="CmoO-like"/>
</dbReference>